<dbReference type="InterPro" id="IPR050524">
    <property type="entry name" value="APC_YAT"/>
</dbReference>
<feature type="transmembrane region" description="Helical" evidence="7">
    <location>
        <begin position="312"/>
        <end position="333"/>
    </location>
</feature>
<dbReference type="PANTHER" id="PTHR43341">
    <property type="entry name" value="AMINO ACID PERMEASE"/>
    <property type="match status" value="1"/>
</dbReference>
<dbReference type="STRING" id="1076935.U4LPT1"/>
<organism evidence="9 10">
    <name type="scientific">Pyronema omphalodes (strain CBS 100304)</name>
    <name type="common">Pyronema confluens</name>
    <dbReference type="NCBI Taxonomy" id="1076935"/>
    <lineage>
        <taxon>Eukaryota</taxon>
        <taxon>Fungi</taxon>
        <taxon>Dikarya</taxon>
        <taxon>Ascomycota</taxon>
        <taxon>Pezizomycotina</taxon>
        <taxon>Pezizomycetes</taxon>
        <taxon>Pezizales</taxon>
        <taxon>Pyronemataceae</taxon>
        <taxon>Pyronema</taxon>
    </lineage>
</organism>
<sequence>MNGLGLDPPSQKSVNIPIHDFLQRNRTLSIQIEEQMQRRDSDQEERMERPRRYQDPGLRSLLVRRHILMISVSGTIGMGILITSGQVLKLAGSAGAFLSYIITGFIIHCVVSSLGEMVSLIPEAGAIMEMPNRFLDEAFGWTVAIMYWFVYAMGVTTLVTSTAILVTGWNTDVGQGWIITAILAVVIAINVFGIRVFGEIEYVCGFLKVVLMIGLSILMLAINRGAGPLGKVHGIEYWKAPYRFPPSFGAGATTVDQPHLDHMISGSLGQFLGVWKGMTLAAFSWVGVEIVAVTANEAKFPRDDLPRATVRIFWTSFTVYLASIFFVSLVVPFTEPGLLDLYDPRPTTGHLSPFVIAIKNAGIEFLPGFISVAILFASWSTVNTTLFVASRTIYGMAVKVDPIRYPRLAVLRQTTQNGVPLMAIFASCIFAPLAYLQCGGENPQKLLSVFSQVETVLCLIVWAVICLAFIRFYNGLQIESAPHDRLSKDYPYCSWGQPAAAYIGLIGCTLLIVFNGFDVFIFKPFREQDFLAAYLAVFVFVVIYAMAKFLSGRPMVTKELMSYVVQRENFDLRRPPNNDKTVGRFFSWIFG</sequence>
<feature type="transmembrane region" description="Helical" evidence="7">
    <location>
        <begin position="67"/>
        <end position="88"/>
    </location>
</feature>
<feature type="transmembrane region" description="Helical" evidence="7">
    <location>
        <begin position="531"/>
        <end position="551"/>
    </location>
</feature>
<feature type="transmembrane region" description="Helical" evidence="7">
    <location>
        <begin position="418"/>
        <end position="437"/>
    </location>
</feature>
<name>U4LPT1_PYROM</name>
<feature type="transmembrane region" description="Helical" evidence="7">
    <location>
        <begin position="449"/>
        <end position="470"/>
    </location>
</feature>
<keyword evidence="2" id="KW-0813">Transport</keyword>
<protein>
    <submittedName>
        <fullName evidence="9">Similar to Proline-specific permease acc. no. P15380</fullName>
    </submittedName>
</protein>
<evidence type="ECO:0000256" key="1">
    <source>
        <dbReference type="ARBA" id="ARBA00004141"/>
    </source>
</evidence>
<dbReference type="GO" id="GO:0016020">
    <property type="term" value="C:membrane"/>
    <property type="evidence" value="ECO:0007669"/>
    <property type="project" value="UniProtKB-SubCell"/>
</dbReference>
<feature type="transmembrane region" description="Helical" evidence="7">
    <location>
        <begin position="139"/>
        <end position="165"/>
    </location>
</feature>
<dbReference type="PANTHER" id="PTHR43341:SF1">
    <property type="entry name" value="GENERAL AMINO-ACID PERMEASE GAP1"/>
    <property type="match status" value="1"/>
</dbReference>
<comment type="subcellular location">
    <subcellularLocation>
        <location evidence="1">Membrane</location>
        <topology evidence="1">Multi-pass membrane protein</topology>
    </subcellularLocation>
</comment>
<feature type="transmembrane region" description="Helical" evidence="7">
    <location>
        <begin position="499"/>
        <end position="525"/>
    </location>
</feature>
<feature type="transmembrane region" description="Helical" evidence="7">
    <location>
        <begin position="177"/>
        <end position="198"/>
    </location>
</feature>
<keyword evidence="4" id="KW-0029">Amino-acid transport</keyword>
<feature type="domain" description="Amino acid permease/ SLC12A" evidence="8">
    <location>
        <begin position="66"/>
        <end position="549"/>
    </location>
</feature>
<feature type="transmembrane region" description="Helical" evidence="7">
    <location>
        <begin position="273"/>
        <end position="292"/>
    </location>
</feature>
<gene>
    <name evidence="9" type="ORF">PCON_02954</name>
</gene>
<evidence type="ECO:0000256" key="4">
    <source>
        <dbReference type="ARBA" id="ARBA00022970"/>
    </source>
</evidence>
<dbReference type="InterPro" id="IPR004841">
    <property type="entry name" value="AA-permease/SLC12A_dom"/>
</dbReference>
<evidence type="ECO:0000256" key="3">
    <source>
        <dbReference type="ARBA" id="ARBA00022692"/>
    </source>
</evidence>
<evidence type="ECO:0000256" key="7">
    <source>
        <dbReference type="SAM" id="Phobius"/>
    </source>
</evidence>
<evidence type="ECO:0000313" key="10">
    <source>
        <dbReference type="Proteomes" id="UP000018144"/>
    </source>
</evidence>
<dbReference type="PIRSF" id="PIRSF006060">
    <property type="entry name" value="AA_transporter"/>
    <property type="match status" value="1"/>
</dbReference>
<feature type="transmembrane region" description="Helical" evidence="7">
    <location>
        <begin position="369"/>
        <end position="397"/>
    </location>
</feature>
<evidence type="ECO:0000256" key="6">
    <source>
        <dbReference type="ARBA" id="ARBA00023136"/>
    </source>
</evidence>
<keyword evidence="5 7" id="KW-1133">Transmembrane helix</keyword>
<feature type="transmembrane region" description="Helical" evidence="7">
    <location>
        <begin position="94"/>
        <end position="118"/>
    </location>
</feature>
<keyword evidence="10" id="KW-1185">Reference proteome</keyword>
<accession>U4LPT1</accession>
<proteinExistence type="predicted"/>
<dbReference type="Gene3D" id="1.20.1740.10">
    <property type="entry name" value="Amino acid/polyamine transporter I"/>
    <property type="match status" value="1"/>
</dbReference>
<dbReference type="OMA" id="RDSHPEC"/>
<dbReference type="Proteomes" id="UP000018144">
    <property type="component" value="Unassembled WGS sequence"/>
</dbReference>
<dbReference type="OrthoDB" id="3900342at2759"/>
<feature type="transmembrane region" description="Helical" evidence="7">
    <location>
        <begin position="205"/>
        <end position="222"/>
    </location>
</feature>
<dbReference type="EMBL" id="HF936379">
    <property type="protein sequence ID" value="CCX34181.1"/>
    <property type="molecule type" value="Genomic_DNA"/>
</dbReference>
<evidence type="ECO:0000256" key="2">
    <source>
        <dbReference type="ARBA" id="ARBA00022448"/>
    </source>
</evidence>
<dbReference type="AlphaFoldDB" id="U4LPT1"/>
<keyword evidence="6 7" id="KW-0472">Membrane</keyword>
<evidence type="ECO:0000256" key="5">
    <source>
        <dbReference type="ARBA" id="ARBA00022989"/>
    </source>
</evidence>
<dbReference type="Pfam" id="PF00324">
    <property type="entry name" value="AA_permease"/>
    <property type="match status" value="1"/>
</dbReference>
<keyword evidence="3 7" id="KW-0812">Transmembrane</keyword>
<dbReference type="GO" id="GO:0015171">
    <property type="term" value="F:amino acid transmembrane transporter activity"/>
    <property type="evidence" value="ECO:0007669"/>
    <property type="project" value="TreeGrafter"/>
</dbReference>
<evidence type="ECO:0000313" key="9">
    <source>
        <dbReference type="EMBL" id="CCX34181.1"/>
    </source>
</evidence>
<evidence type="ECO:0000259" key="8">
    <source>
        <dbReference type="Pfam" id="PF00324"/>
    </source>
</evidence>
<reference evidence="9 10" key="1">
    <citation type="journal article" date="2013" name="PLoS Genet.">
        <title>The genome and development-dependent transcriptomes of Pyronema confluens: a window into fungal evolution.</title>
        <authorList>
            <person name="Traeger S."/>
            <person name="Altegoer F."/>
            <person name="Freitag M."/>
            <person name="Gabaldon T."/>
            <person name="Kempken F."/>
            <person name="Kumar A."/>
            <person name="Marcet-Houben M."/>
            <person name="Poggeler S."/>
            <person name="Stajich J.E."/>
            <person name="Nowrousian M."/>
        </authorList>
    </citation>
    <scope>NUCLEOTIDE SEQUENCE [LARGE SCALE GENOMIC DNA]</scope>
    <source>
        <strain evidence="10">CBS 100304</strain>
        <tissue evidence="9">Vegetative mycelium</tissue>
    </source>
</reference>
<dbReference type="eggNOG" id="KOG1286">
    <property type="taxonomic scope" value="Eukaryota"/>
</dbReference>